<dbReference type="InterPro" id="IPR050660">
    <property type="entry name" value="NEK_Ser/Thr_kinase"/>
</dbReference>
<sequence length="435" mass="48228">MTTTPVKSPYALYKPLPNGDFLVRRTTDSEILLARPAPLTLRTNDDATAAAAAAARSAANLLNHENLVSIHDELAHTLPFDGGVKRMLLWDWCDAGTLQGVLDEYEPTHGETNNSSGGGGAGFLPESFVWHVALGLLRALQWLHEGVRDTYDAVLDPSSSSSSTHGHGFLDGRGSDGGGGGGGRCKRVRGKTEAEVDWMPVLHRDVRASNVFLQHPRGIETYGAVKLGGFERCWVSGSVSKTRETPMVVMESEDDVPLGMLRDRMGRWQRGGLCVPMSQRPYTQGSELFAVGALLYRMMCGRPLPTVEECTNCGCFHITSNDVAEYNPCHDDCVGDVNIDEVFKPLTGYTAELKKLVMLLLRLNRRDEWRASDALNAAWRGFENWAANTDDGQLYRDIFDDIWFRKQNQVRLKKRRREVEEEADAMEIDGDVLVV</sequence>
<keyword evidence="6" id="KW-0067">ATP-binding</keyword>
<dbReference type="Proteomes" id="UP001303760">
    <property type="component" value="Unassembled WGS sequence"/>
</dbReference>
<comment type="caution">
    <text evidence="11">The sequence shown here is derived from an EMBL/GenBank/DDBJ whole genome shotgun (WGS) entry which is preliminary data.</text>
</comment>
<keyword evidence="4" id="KW-0547">Nucleotide-binding</keyword>
<evidence type="ECO:0000256" key="6">
    <source>
        <dbReference type="ARBA" id="ARBA00022840"/>
    </source>
</evidence>
<dbReference type="PROSITE" id="PS50011">
    <property type="entry name" value="PROTEIN_KINASE_DOM"/>
    <property type="match status" value="1"/>
</dbReference>
<feature type="region of interest" description="Disordered" evidence="9">
    <location>
        <begin position="155"/>
        <end position="187"/>
    </location>
</feature>
<evidence type="ECO:0000259" key="10">
    <source>
        <dbReference type="PROSITE" id="PS50011"/>
    </source>
</evidence>
<evidence type="ECO:0000256" key="4">
    <source>
        <dbReference type="ARBA" id="ARBA00022741"/>
    </source>
</evidence>
<dbReference type="AlphaFoldDB" id="A0AAN7CIP5"/>
<organism evidence="11 12">
    <name type="scientific">Achaetomium macrosporum</name>
    <dbReference type="NCBI Taxonomy" id="79813"/>
    <lineage>
        <taxon>Eukaryota</taxon>
        <taxon>Fungi</taxon>
        <taxon>Dikarya</taxon>
        <taxon>Ascomycota</taxon>
        <taxon>Pezizomycotina</taxon>
        <taxon>Sordariomycetes</taxon>
        <taxon>Sordariomycetidae</taxon>
        <taxon>Sordariales</taxon>
        <taxon>Chaetomiaceae</taxon>
        <taxon>Achaetomium</taxon>
    </lineage>
</organism>
<feature type="compositionally biased region" description="Low complexity" evidence="9">
    <location>
        <begin position="158"/>
        <end position="167"/>
    </location>
</feature>
<dbReference type="PANTHER" id="PTHR43671">
    <property type="entry name" value="SERINE/THREONINE-PROTEIN KINASE NEK"/>
    <property type="match status" value="1"/>
</dbReference>
<dbReference type="Gene3D" id="1.10.510.10">
    <property type="entry name" value="Transferase(Phosphotransferase) domain 1"/>
    <property type="match status" value="1"/>
</dbReference>
<keyword evidence="5" id="KW-0418">Kinase</keyword>
<dbReference type="GO" id="GO:0005634">
    <property type="term" value="C:nucleus"/>
    <property type="evidence" value="ECO:0007669"/>
    <property type="project" value="TreeGrafter"/>
</dbReference>
<feature type="domain" description="Protein kinase" evidence="10">
    <location>
        <begin position="10"/>
        <end position="380"/>
    </location>
</feature>
<evidence type="ECO:0000256" key="3">
    <source>
        <dbReference type="ARBA" id="ARBA00022679"/>
    </source>
</evidence>
<dbReference type="GO" id="GO:0005524">
    <property type="term" value="F:ATP binding"/>
    <property type="evidence" value="ECO:0007669"/>
    <property type="project" value="UniProtKB-KW"/>
</dbReference>
<keyword evidence="12" id="KW-1185">Reference proteome</keyword>
<evidence type="ECO:0000256" key="9">
    <source>
        <dbReference type="SAM" id="MobiDB-lite"/>
    </source>
</evidence>
<protein>
    <recommendedName>
        <fullName evidence="1">non-specific serine/threonine protein kinase</fullName>
        <ecNumber evidence="1">2.7.11.1</ecNumber>
    </recommendedName>
</protein>
<dbReference type="GO" id="GO:0004674">
    <property type="term" value="F:protein serine/threonine kinase activity"/>
    <property type="evidence" value="ECO:0007669"/>
    <property type="project" value="UniProtKB-KW"/>
</dbReference>
<name>A0AAN7CIP5_9PEZI</name>
<evidence type="ECO:0000256" key="2">
    <source>
        <dbReference type="ARBA" id="ARBA00022527"/>
    </source>
</evidence>
<accession>A0AAN7CIP5</accession>
<dbReference type="EC" id="2.7.11.1" evidence="1"/>
<comment type="catalytic activity">
    <reaction evidence="8">
        <text>L-seryl-[protein] + ATP = O-phospho-L-seryl-[protein] + ADP + H(+)</text>
        <dbReference type="Rhea" id="RHEA:17989"/>
        <dbReference type="Rhea" id="RHEA-COMP:9863"/>
        <dbReference type="Rhea" id="RHEA-COMP:11604"/>
        <dbReference type="ChEBI" id="CHEBI:15378"/>
        <dbReference type="ChEBI" id="CHEBI:29999"/>
        <dbReference type="ChEBI" id="CHEBI:30616"/>
        <dbReference type="ChEBI" id="CHEBI:83421"/>
        <dbReference type="ChEBI" id="CHEBI:456216"/>
        <dbReference type="EC" id="2.7.11.1"/>
    </reaction>
</comment>
<proteinExistence type="predicted"/>
<keyword evidence="3" id="KW-0808">Transferase</keyword>
<dbReference type="SUPFAM" id="SSF56112">
    <property type="entry name" value="Protein kinase-like (PK-like)"/>
    <property type="match status" value="1"/>
</dbReference>
<comment type="catalytic activity">
    <reaction evidence="7">
        <text>L-threonyl-[protein] + ATP = O-phospho-L-threonyl-[protein] + ADP + H(+)</text>
        <dbReference type="Rhea" id="RHEA:46608"/>
        <dbReference type="Rhea" id="RHEA-COMP:11060"/>
        <dbReference type="Rhea" id="RHEA-COMP:11605"/>
        <dbReference type="ChEBI" id="CHEBI:15378"/>
        <dbReference type="ChEBI" id="CHEBI:30013"/>
        <dbReference type="ChEBI" id="CHEBI:30616"/>
        <dbReference type="ChEBI" id="CHEBI:61977"/>
        <dbReference type="ChEBI" id="CHEBI:456216"/>
        <dbReference type="EC" id="2.7.11.1"/>
    </reaction>
</comment>
<gene>
    <name evidence="11" type="ORF">C8A03DRAFT_11026</name>
</gene>
<evidence type="ECO:0000256" key="1">
    <source>
        <dbReference type="ARBA" id="ARBA00012513"/>
    </source>
</evidence>
<reference evidence="11" key="1">
    <citation type="journal article" date="2023" name="Mol. Phylogenet. Evol.">
        <title>Genome-scale phylogeny and comparative genomics of the fungal order Sordariales.</title>
        <authorList>
            <person name="Hensen N."/>
            <person name="Bonometti L."/>
            <person name="Westerberg I."/>
            <person name="Brannstrom I.O."/>
            <person name="Guillou S."/>
            <person name="Cros-Aarteil S."/>
            <person name="Calhoun S."/>
            <person name="Haridas S."/>
            <person name="Kuo A."/>
            <person name="Mondo S."/>
            <person name="Pangilinan J."/>
            <person name="Riley R."/>
            <person name="LaButti K."/>
            <person name="Andreopoulos B."/>
            <person name="Lipzen A."/>
            <person name="Chen C."/>
            <person name="Yan M."/>
            <person name="Daum C."/>
            <person name="Ng V."/>
            <person name="Clum A."/>
            <person name="Steindorff A."/>
            <person name="Ohm R.A."/>
            <person name="Martin F."/>
            <person name="Silar P."/>
            <person name="Natvig D.O."/>
            <person name="Lalanne C."/>
            <person name="Gautier V."/>
            <person name="Ament-Velasquez S.L."/>
            <person name="Kruys A."/>
            <person name="Hutchinson M.I."/>
            <person name="Powell A.J."/>
            <person name="Barry K."/>
            <person name="Miller A.N."/>
            <person name="Grigoriev I.V."/>
            <person name="Debuchy R."/>
            <person name="Gladieux P."/>
            <person name="Hiltunen Thoren M."/>
            <person name="Johannesson H."/>
        </authorList>
    </citation>
    <scope>NUCLEOTIDE SEQUENCE</scope>
    <source>
        <strain evidence="11">CBS 532.94</strain>
    </source>
</reference>
<dbReference type="InterPro" id="IPR011009">
    <property type="entry name" value="Kinase-like_dom_sf"/>
</dbReference>
<evidence type="ECO:0000256" key="8">
    <source>
        <dbReference type="ARBA" id="ARBA00048679"/>
    </source>
</evidence>
<reference evidence="11" key="2">
    <citation type="submission" date="2023-05" db="EMBL/GenBank/DDBJ databases">
        <authorList>
            <consortium name="Lawrence Berkeley National Laboratory"/>
            <person name="Steindorff A."/>
            <person name="Hensen N."/>
            <person name="Bonometti L."/>
            <person name="Westerberg I."/>
            <person name="Brannstrom I.O."/>
            <person name="Guillou S."/>
            <person name="Cros-Aarteil S."/>
            <person name="Calhoun S."/>
            <person name="Haridas S."/>
            <person name="Kuo A."/>
            <person name="Mondo S."/>
            <person name="Pangilinan J."/>
            <person name="Riley R."/>
            <person name="Labutti K."/>
            <person name="Andreopoulos B."/>
            <person name="Lipzen A."/>
            <person name="Chen C."/>
            <person name="Yanf M."/>
            <person name="Daum C."/>
            <person name="Ng V."/>
            <person name="Clum A."/>
            <person name="Ohm R."/>
            <person name="Martin F."/>
            <person name="Silar P."/>
            <person name="Natvig D."/>
            <person name="Lalanne C."/>
            <person name="Gautier V."/>
            <person name="Ament-Velasquez S.L."/>
            <person name="Kruys A."/>
            <person name="Hutchinson M.I."/>
            <person name="Powell A.J."/>
            <person name="Barry K."/>
            <person name="Miller A.N."/>
            <person name="Grigoriev I.V."/>
            <person name="Debuchy R."/>
            <person name="Gladieux P."/>
            <person name="Thoren M.H."/>
            <person name="Johannesson H."/>
        </authorList>
    </citation>
    <scope>NUCLEOTIDE SEQUENCE</scope>
    <source>
        <strain evidence="11">CBS 532.94</strain>
    </source>
</reference>
<dbReference type="InterPro" id="IPR000719">
    <property type="entry name" value="Prot_kinase_dom"/>
</dbReference>
<evidence type="ECO:0000313" key="11">
    <source>
        <dbReference type="EMBL" id="KAK4242818.1"/>
    </source>
</evidence>
<dbReference type="PANTHER" id="PTHR43671:SF98">
    <property type="entry name" value="SERINE_THREONINE-PROTEIN KINASE NEK11"/>
    <property type="match status" value="1"/>
</dbReference>
<evidence type="ECO:0000256" key="7">
    <source>
        <dbReference type="ARBA" id="ARBA00047899"/>
    </source>
</evidence>
<keyword evidence="2" id="KW-0723">Serine/threonine-protein kinase</keyword>
<dbReference type="EMBL" id="MU860004">
    <property type="protein sequence ID" value="KAK4242818.1"/>
    <property type="molecule type" value="Genomic_DNA"/>
</dbReference>
<evidence type="ECO:0000256" key="5">
    <source>
        <dbReference type="ARBA" id="ARBA00022777"/>
    </source>
</evidence>
<evidence type="ECO:0000313" key="12">
    <source>
        <dbReference type="Proteomes" id="UP001303760"/>
    </source>
</evidence>